<evidence type="ECO:0000259" key="1">
    <source>
        <dbReference type="PROSITE" id="PS51186"/>
    </source>
</evidence>
<dbReference type="GO" id="GO:0016747">
    <property type="term" value="F:acyltransferase activity, transferring groups other than amino-acyl groups"/>
    <property type="evidence" value="ECO:0007669"/>
    <property type="project" value="InterPro"/>
</dbReference>
<reference evidence="3" key="2">
    <citation type="submission" date="2015-02" db="EMBL/GenBank/DDBJ databases">
        <title>Complete Genome Sequence of Pelosinus fermentans JBW45.</title>
        <authorList>
            <person name="De Leon K.B."/>
            <person name="Utturkar S.M."/>
            <person name="Camilleri L.B."/>
            <person name="Arkin A.P."/>
            <person name="Fields M.W."/>
            <person name="Brown S.D."/>
            <person name="Wall J.D."/>
        </authorList>
    </citation>
    <scope>NUCLEOTIDE SEQUENCE [LARGE SCALE GENOMIC DNA]</scope>
    <source>
        <strain evidence="3">JBW45</strain>
    </source>
</reference>
<dbReference type="PANTHER" id="PTHR43792">
    <property type="entry name" value="GNAT FAMILY, PUTATIVE (AFU_ORTHOLOGUE AFUA_3G00765)-RELATED-RELATED"/>
    <property type="match status" value="1"/>
</dbReference>
<dbReference type="InterPro" id="IPR000182">
    <property type="entry name" value="GNAT_dom"/>
</dbReference>
<dbReference type="Pfam" id="PF13302">
    <property type="entry name" value="Acetyltransf_3"/>
    <property type="match status" value="1"/>
</dbReference>
<protein>
    <submittedName>
        <fullName evidence="2">GCN5-related N-acetyltransferase</fullName>
    </submittedName>
</protein>
<dbReference type="KEGG" id="pft:JBW_00307"/>
<accession>I9NK29</accession>
<feature type="domain" description="N-acetyltransferase" evidence="1">
    <location>
        <begin position="8"/>
        <end position="171"/>
    </location>
</feature>
<dbReference type="STRING" id="1192197.JBW_00307"/>
<dbReference type="RefSeq" id="WP_007961349.1">
    <property type="nucleotide sequence ID" value="NZ_CP010978.1"/>
</dbReference>
<dbReference type="InterPro" id="IPR051531">
    <property type="entry name" value="N-acetyltransferase"/>
</dbReference>
<evidence type="ECO:0000313" key="2">
    <source>
        <dbReference type="EMBL" id="AJQ25659.1"/>
    </source>
</evidence>
<dbReference type="HOGENOM" id="CLU_013985_3_6_9"/>
<dbReference type="PROSITE" id="PS51186">
    <property type="entry name" value="GNAT"/>
    <property type="match status" value="1"/>
</dbReference>
<evidence type="ECO:0000313" key="3">
    <source>
        <dbReference type="Proteomes" id="UP000005361"/>
    </source>
</evidence>
<dbReference type="Proteomes" id="UP000005361">
    <property type="component" value="Chromosome"/>
</dbReference>
<name>I9NK29_9FIRM</name>
<keyword evidence="2" id="KW-0808">Transferase</keyword>
<dbReference type="PANTHER" id="PTHR43792:SF1">
    <property type="entry name" value="N-ACETYLTRANSFERASE DOMAIN-CONTAINING PROTEIN"/>
    <property type="match status" value="1"/>
</dbReference>
<dbReference type="InterPro" id="IPR016181">
    <property type="entry name" value="Acyl_CoA_acyltransferase"/>
</dbReference>
<organism evidence="2 3">
    <name type="scientific">Pelosinus fermentans JBW45</name>
    <dbReference type="NCBI Taxonomy" id="1192197"/>
    <lineage>
        <taxon>Bacteria</taxon>
        <taxon>Bacillati</taxon>
        <taxon>Bacillota</taxon>
        <taxon>Negativicutes</taxon>
        <taxon>Selenomonadales</taxon>
        <taxon>Sporomusaceae</taxon>
        <taxon>Pelosinus</taxon>
    </lineage>
</organism>
<sequence>MRIETERLVIRTFKENDAAGLWDYLSHPRVNCFLNEKLNTFEDAIADIKLRSIDESQFAVCLKENDTVIGNLFAAKDEPDTYSVGWQFNEKYEGKGYASESARTFLNFLFNDKNARRIYAYVEDYNVRSQKLCERLGMRREAYFIEFISFIQNPDGTPKYENTFEYAILKREWKEMSLPRSKNAQAGLLKKRVSIL</sequence>
<dbReference type="SUPFAM" id="SSF55729">
    <property type="entry name" value="Acyl-CoA N-acyltransferases (Nat)"/>
    <property type="match status" value="1"/>
</dbReference>
<gene>
    <name evidence="2" type="ORF">JBW_00307</name>
</gene>
<dbReference type="Gene3D" id="3.40.630.30">
    <property type="match status" value="1"/>
</dbReference>
<proteinExistence type="predicted"/>
<reference evidence="2 3" key="1">
    <citation type="journal article" date="2015" name="Genome Announc.">
        <title>Complete Genome Sequence of Pelosinus fermentans JBW45, a Member of a Remarkably Competitive Group of Negativicutes in the Firmicutes Phylum.</title>
        <authorList>
            <person name="De Leon K.B."/>
            <person name="Utturkar S.M."/>
            <person name="Camilleri L.B."/>
            <person name="Elias D.A."/>
            <person name="Arkin A.P."/>
            <person name="Fields M.W."/>
            <person name="Brown S.D."/>
            <person name="Wall J.D."/>
        </authorList>
    </citation>
    <scope>NUCLEOTIDE SEQUENCE [LARGE SCALE GENOMIC DNA]</scope>
    <source>
        <strain evidence="2 3">JBW45</strain>
    </source>
</reference>
<dbReference type="EMBL" id="CP010978">
    <property type="protein sequence ID" value="AJQ25659.1"/>
    <property type="molecule type" value="Genomic_DNA"/>
</dbReference>
<dbReference type="AlphaFoldDB" id="I9NK29"/>